<gene>
    <name evidence="2" type="ORF">P5673_021805</name>
</gene>
<sequence>MAGILAKILDGKRRNLGRAISLFWITRKMEAYCSFGNYSDPCGAVKWAPQDKTFVPLLSCTVDLSGWLKNKYKGSGASENQVISECELILNRARVSCTKEEQMKMVVCPEHRFKLTTLFRPKESCCHPHHKSGRSSKMKRVTRFLKTTWRINKTMSDSILQQTGVVVPIGSVICRTCRGLASASQPAISTGTSPEVSPESTINPLSRQLGKSNLTLARSRVSFGSVLSSPTSSSQEDETTVYLPEEGQKTINLDALNYALGVISEGKVQPIPHYLGLAWNTLSCAAKEEHTRNAVEAVSLVLRALAPSQEENLWEAVTESRQLSTGCDVKEDVALESILMAYRECINRATKTQILSLISDKYSQSELQELLPEISLRQIKNARKHAERVGRGEITTKEPIHRCRLDMKKVKGFIDFISRSTFLQDVAFGTKVLKLSSGESIVIPALVRTMTAAKIIHLYQDECAREDENALGARTCYRIIEVCSASKQKSLQGLDNTATAGTEAFELLESLVGQLSSNGAGAEWGRQTVKALRSGKMYLKGEYKSHLGPHEQCPDHCTVFALSDPHISELSAACNHEHSLLCADCQNIKMVLEGIREKIEDEKLDLTHDQRERALWEYEHVVVEIEAWKTHLLRAFHQDLARLDALSSLDEETVIVINDWAMKFLPMRFRETQSQWFGKRGISWHFSAVIHMANHPDYQCTTTSMNGFKIHTYIVVLDSCKQDWFAVSCILEEVLSNRSGIEVKRYDFSEPQAGKDLCDRKIAPCKQRLRNYVSENHNIENARDIKEGLESPPAMDCTRVAVCKIDSSKVCPSIANNKITGILKFNNFSYDEGGVRVWQAYGIGEGVYFDEFEAKQDVSRLERDGEWSAAVEKQRKQAKPESNGSTRDPGSTYSCLDPACILTFDSIQDAEDHIDTGEHVFTPENEKIYERVKRQWAAVSTTVKGKNEKIGEAAYGKGQGSVATKGWALKKQKAAVRISPDVKSYLTRVFNEGTRQDKVKPAVIAEEIKRKFSREEWLETQTIKGFFSRLAAEQKGQVVEEEFFDADGQESRALEREALLQELVDETQREIDLQHPITFKNFNLCLLLSKRRLSDALEKLKLCDLREMQEGLNVEINGPSSRKATYIEPLVNLVKSCSCCH</sequence>
<keyword evidence="3" id="KW-1185">Reference proteome</keyword>
<reference evidence="2" key="2">
    <citation type="journal article" date="2023" name="Science">
        <title>Genomic signatures of disease resistance in endangered staghorn corals.</title>
        <authorList>
            <person name="Vollmer S.V."/>
            <person name="Selwyn J.D."/>
            <person name="Despard B.A."/>
            <person name="Roesel C.L."/>
        </authorList>
    </citation>
    <scope>NUCLEOTIDE SEQUENCE</scope>
    <source>
        <strain evidence="2">K2</strain>
    </source>
</reference>
<dbReference type="PANTHER" id="PTHR33845">
    <property type="entry name" value="C2H2-TYPE DOMAIN-CONTAINING PROTEIN"/>
    <property type="match status" value="1"/>
</dbReference>
<evidence type="ECO:0000256" key="1">
    <source>
        <dbReference type="SAM" id="MobiDB-lite"/>
    </source>
</evidence>
<comment type="caution">
    <text evidence="2">The sequence shown here is derived from an EMBL/GenBank/DDBJ whole genome shotgun (WGS) entry which is preliminary data.</text>
</comment>
<protein>
    <recommendedName>
        <fullName evidence="4">C2H2-type domain-containing protein</fullName>
    </recommendedName>
</protein>
<evidence type="ECO:0000313" key="3">
    <source>
        <dbReference type="Proteomes" id="UP001249851"/>
    </source>
</evidence>
<feature type="region of interest" description="Disordered" evidence="1">
    <location>
        <begin position="869"/>
        <end position="890"/>
    </location>
</feature>
<feature type="compositionally biased region" description="Polar residues" evidence="1">
    <location>
        <begin position="880"/>
        <end position="890"/>
    </location>
</feature>
<dbReference type="PANTHER" id="PTHR33845:SF1">
    <property type="entry name" value="C2H2-TYPE DOMAIN-CONTAINING PROTEIN"/>
    <property type="match status" value="1"/>
</dbReference>
<proteinExistence type="predicted"/>
<name>A0AAD9V015_ACRCE</name>
<evidence type="ECO:0000313" key="2">
    <source>
        <dbReference type="EMBL" id="KAK2556201.1"/>
    </source>
</evidence>
<dbReference type="AlphaFoldDB" id="A0AAD9V015"/>
<dbReference type="EMBL" id="JARQWQ010000057">
    <property type="protein sequence ID" value="KAK2556201.1"/>
    <property type="molecule type" value="Genomic_DNA"/>
</dbReference>
<organism evidence="2 3">
    <name type="scientific">Acropora cervicornis</name>
    <name type="common">Staghorn coral</name>
    <dbReference type="NCBI Taxonomy" id="6130"/>
    <lineage>
        <taxon>Eukaryota</taxon>
        <taxon>Metazoa</taxon>
        <taxon>Cnidaria</taxon>
        <taxon>Anthozoa</taxon>
        <taxon>Hexacorallia</taxon>
        <taxon>Scleractinia</taxon>
        <taxon>Astrocoeniina</taxon>
        <taxon>Acroporidae</taxon>
        <taxon>Acropora</taxon>
    </lineage>
</organism>
<reference evidence="2" key="1">
    <citation type="journal article" date="2023" name="G3 (Bethesda)">
        <title>Whole genome assembly and annotation of the endangered Caribbean coral Acropora cervicornis.</title>
        <authorList>
            <person name="Selwyn J.D."/>
            <person name="Vollmer S.V."/>
        </authorList>
    </citation>
    <scope>NUCLEOTIDE SEQUENCE</scope>
    <source>
        <strain evidence="2">K2</strain>
    </source>
</reference>
<dbReference type="Proteomes" id="UP001249851">
    <property type="component" value="Unassembled WGS sequence"/>
</dbReference>
<accession>A0AAD9V015</accession>
<evidence type="ECO:0008006" key="4">
    <source>
        <dbReference type="Google" id="ProtNLM"/>
    </source>
</evidence>
<feature type="compositionally biased region" description="Basic and acidic residues" evidence="1">
    <location>
        <begin position="869"/>
        <end position="879"/>
    </location>
</feature>